<comment type="function">
    <text evidence="9">Involved in the biosynthesis of ADP-glucose, a building block required for the elongation reactions to produce glycogen. Catalyzes the reaction between ATP and alpha-D-glucose 1-phosphate (G1P) to produce pyrophosphate and ADP-Glc.</text>
</comment>
<dbReference type="Gene3D" id="3.90.550.10">
    <property type="entry name" value="Spore Coat Polysaccharide Biosynthesis Protein SpsA, Chain A"/>
    <property type="match status" value="1"/>
</dbReference>
<dbReference type="NCBIfam" id="NF001947">
    <property type="entry name" value="PRK00725.1"/>
    <property type="match status" value="1"/>
</dbReference>
<evidence type="ECO:0000313" key="12">
    <source>
        <dbReference type="EMBL" id="MDP9836109.1"/>
    </source>
</evidence>
<evidence type="ECO:0000256" key="7">
    <source>
        <dbReference type="ARBA" id="ARBA00023056"/>
    </source>
</evidence>
<dbReference type="HAMAP" id="MF_00624">
    <property type="entry name" value="GlgC"/>
    <property type="match status" value="1"/>
</dbReference>
<dbReference type="PROSITE" id="PS00808">
    <property type="entry name" value="ADP_GLC_PYROPHOSPH_1"/>
    <property type="match status" value="1"/>
</dbReference>
<keyword evidence="7 9" id="KW-0320">Glycogen biosynthesis</keyword>
<feature type="domain" description="Glucose-1-phosphate adenylyltransferase/Bifunctional protein GlmU-like C-terminal hexapeptide" evidence="11">
    <location>
        <begin position="307"/>
        <end position="410"/>
    </location>
</feature>
<feature type="site" description="Could play a key role in the communication between the regulatory and the substrate sites" evidence="9">
    <location>
        <position position="67"/>
    </location>
</feature>
<protein>
    <recommendedName>
        <fullName evidence="9">Glucose-1-phosphate adenylyltransferase</fullName>
        <ecNumber evidence="9">2.7.7.27</ecNumber>
    </recommendedName>
    <alternativeName>
        <fullName evidence="9">ADP-glucose pyrophosphorylase</fullName>
        <shortName evidence="9">ADPGlc PPase</shortName>
    </alternativeName>
    <alternativeName>
        <fullName evidence="9">ADP-glucose synthase</fullName>
    </alternativeName>
</protein>
<dbReference type="CDD" id="cd04651">
    <property type="entry name" value="LbH_G1P_AT_C"/>
    <property type="match status" value="1"/>
</dbReference>
<dbReference type="InterPro" id="IPR005836">
    <property type="entry name" value="ADP_Glu_pyroP_CS"/>
</dbReference>
<keyword evidence="2 9" id="KW-0321">Glycogen metabolism</keyword>
<evidence type="ECO:0000256" key="3">
    <source>
        <dbReference type="ARBA" id="ARBA00022679"/>
    </source>
</evidence>
<evidence type="ECO:0000256" key="5">
    <source>
        <dbReference type="ARBA" id="ARBA00022741"/>
    </source>
</evidence>
<evidence type="ECO:0000256" key="1">
    <source>
        <dbReference type="ARBA" id="ARBA00010443"/>
    </source>
</evidence>
<dbReference type="PROSITE" id="PS00810">
    <property type="entry name" value="ADP_GLC_PYROPHOSPH_3"/>
    <property type="match status" value="1"/>
</dbReference>
<keyword evidence="4 9" id="KW-0548">Nucleotidyltransferase</keyword>
<keyword evidence="8 9" id="KW-0119">Carbohydrate metabolism</keyword>
<evidence type="ECO:0000256" key="9">
    <source>
        <dbReference type="HAMAP-Rule" id="MF_00624"/>
    </source>
</evidence>
<dbReference type="Gene3D" id="2.160.10.10">
    <property type="entry name" value="Hexapeptide repeat proteins"/>
    <property type="match status" value="1"/>
</dbReference>
<keyword evidence="6 9" id="KW-0067">ATP-binding</keyword>
<dbReference type="InterPro" id="IPR005835">
    <property type="entry name" value="NTP_transferase_dom"/>
</dbReference>
<dbReference type="Pfam" id="PF00483">
    <property type="entry name" value="NTP_transferase"/>
    <property type="match status" value="1"/>
</dbReference>
<keyword evidence="3 9" id="KW-0808">Transferase</keyword>
<dbReference type="PANTHER" id="PTHR43523">
    <property type="entry name" value="GLUCOSE-1-PHOSPHATE ADENYLYLTRANSFERASE-RELATED"/>
    <property type="match status" value="1"/>
</dbReference>
<dbReference type="NCBIfam" id="NF002023">
    <property type="entry name" value="PRK00844.1"/>
    <property type="match status" value="1"/>
</dbReference>
<comment type="pathway">
    <text evidence="9">Glycan biosynthesis; glycogen biosynthesis.</text>
</comment>
<evidence type="ECO:0000313" key="13">
    <source>
        <dbReference type="Proteomes" id="UP001241472"/>
    </source>
</evidence>
<reference evidence="12 13" key="1">
    <citation type="submission" date="2023-07" db="EMBL/GenBank/DDBJ databases">
        <title>Sorghum-associated microbial communities from plants grown in Nebraska, USA.</title>
        <authorList>
            <person name="Schachtman D."/>
        </authorList>
    </citation>
    <scope>NUCLEOTIDE SEQUENCE [LARGE SCALE GENOMIC DNA]</scope>
    <source>
        <strain evidence="12 13">DS1307</strain>
    </source>
</reference>
<evidence type="ECO:0000256" key="2">
    <source>
        <dbReference type="ARBA" id="ARBA00022600"/>
    </source>
</evidence>
<evidence type="ECO:0000256" key="6">
    <source>
        <dbReference type="ARBA" id="ARBA00022840"/>
    </source>
</evidence>
<dbReference type="Pfam" id="PF24894">
    <property type="entry name" value="Hexapep_GlmU"/>
    <property type="match status" value="1"/>
</dbReference>
<name>A0ABT9PQY1_9HYPH</name>
<dbReference type="EMBL" id="JAUSRF010000002">
    <property type="protein sequence ID" value="MDP9836109.1"/>
    <property type="molecule type" value="Genomic_DNA"/>
</dbReference>
<feature type="binding site" evidence="9">
    <location>
        <position position="205"/>
    </location>
    <ligand>
        <name>alpha-D-glucose 1-phosphate</name>
        <dbReference type="ChEBI" id="CHEBI:58601"/>
    </ligand>
</feature>
<dbReference type="InterPro" id="IPR011831">
    <property type="entry name" value="ADP-Glc_PPase"/>
</dbReference>
<dbReference type="RefSeq" id="WP_306831414.1">
    <property type="nucleotide sequence ID" value="NZ_JAUSRF010000002.1"/>
</dbReference>
<dbReference type="SUPFAM" id="SSF53448">
    <property type="entry name" value="Nucleotide-diphospho-sugar transferases"/>
    <property type="match status" value="1"/>
</dbReference>
<dbReference type="NCBIfam" id="TIGR02091">
    <property type="entry name" value="glgC"/>
    <property type="match status" value="1"/>
</dbReference>
<keyword evidence="13" id="KW-1185">Reference proteome</keyword>
<gene>
    <name evidence="9" type="primary">glgC</name>
    <name evidence="12" type="ORF">J2T09_000851</name>
</gene>
<comment type="catalytic activity">
    <reaction evidence="9">
        <text>alpha-D-glucose 1-phosphate + ATP + H(+) = ADP-alpha-D-glucose + diphosphate</text>
        <dbReference type="Rhea" id="RHEA:12120"/>
        <dbReference type="ChEBI" id="CHEBI:15378"/>
        <dbReference type="ChEBI" id="CHEBI:30616"/>
        <dbReference type="ChEBI" id="CHEBI:33019"/>
        <dbReference type="ChEBI" id="CHEBI:57498"/>
        <dbReference type="ChEBI" id="CHEBI:58601"/>
        <dbReference type="EC" id="2.7.7.27"/>
    </reaction>
</comment>
<feature type="domain" description="Nucleotidyl transferase" evidence="10">
    <location>
        <begin position="16"/>
        <end position="284"/>
    </location>
</feature>
<evidence type="ECO:0000259" key="10">
    <source>
        <dbReference type="Pfam" id="PF00483"/>
    </source>
</evidence>
<dbReference type="InterPro" id="IPR056818">
    <property type="entry name" value="GlmU/GlgC-like_hexapep"/>
</dbReference>
<feature type="site" description="Could play a key role in the communication between the regulatory and the substrate sites" evidence="9">
    <location>
        <position position="106"/>
    </location>
</feature>
<proteinExistence type="inferred from homology"/>
<feature type="binding site" evidence="9">
    <location>
        <position position="107"/>
    </location>
    <ligand>
        <name>alpha-D-glucose 1-phosphate</name>
        <dbReference type="ChEBI" id="CHEBI:58601"/>
    </ligand>
</feature>
<dbReference type="CDD" id="cd02508">
    <property type="entry name" value="ADP_Glucose_PP"/>
    <property type="match status" value="1"/>
</dbReference>
<feature type="binding site" evidence="9">
    <location>
        <begin position="187"/>
        <end position="188"/>
    </location>
    <ligand>
        <name>alpha-D-glucose 1-phosphate</name>
        <dbReference type="ChEBI" id="CHEBI:58601"/>
    </ligand>
</feature>
<dbReference type="SUPFAM" id="SSF51161">
    <property type="entry name" value="Trimeric LpxA-like enzymes"/>
    <property type="match status" value="1"/>
</dbReference>
<feature type="binding site" evidence="9">
    <location>
        <position position="172"/>
    </location>
    <ligand>
        <name>alpha-D-glucose 1-phosphate</name>
        <dbReference type="ChEBI" id="CHEBI:58601"/>
    </ligand>
</feature>
<comment type="similarity">
    <text evidence="1 9">Belongs to the bacterial/plant glucose-1-phosphate adenylyltransferase family.</text>
</comment>
<accession>A0ABT9PQY1</accession>
<evidence type="ECO:0000259" key="11">
    <source>
        <dbReference type="Pfam" id="PF24894"/>
    </source>
</evidence>
<comment type="subunit">
    <text evidence="9">Homotetramer.</text>
</comment>
<keyword evidence="5 9" id="KW-0547">Nucleotide-binding</keyword>
<dbReference type="InterPro" id="IPR023049">
    <property type="entry name" value="GlgC_bac"/>
</dbReference>
<dbReference type="InterPro" id="IPR011004">
    <property type="entry name" value="Trimer_LpxA-like_sf"/>
</dbReference>
<evidence type="ECO:0000256" key="4">
    <source>
        <dbReference type="ARBA" id="ARBA00022695"/>
    </source>
</evidence>
<evidence type="ECO:0000256" key="8">
    <source>
        <dbReference type="ARBA" id="ARBA00023277"/>
    </source>
</evidence>
<organism evidence="12 13">
    <name type="scientific">Neorhizobium huautlense</name>
    <dbReference type="NCBI Taxonomy" id="67774"/>
    <lineage>
        <taxon>Bacteria</taxon>
        <taxon>Pseudomonadati</taxon>
        <taxon>Pseudomonadota</taxon>
        <taxon>Alphaproteobacteria</taxon>
        <taxon>Hyphomicrobiales</taxon>
        <taxon>Rhizobiaceae</taxon>
        <taxon>Rhizobium/Agrobacterium group</taxon>
        <taxon>Neorhizobium</taxon>
    </lineage>
</organism>
<comment type="caution">
    <text evidence="12">The sequence shown here is derived from an EMBL/GenBank/DDBJ whole genome shotgun (WGS) entry which is preliminary data.</text>
</comment>
<dbReference type="Proteomes" id="UP001241472">
    <property type="component" value="Unassembled WGS sequence"/>
</dbReference>
<dbReference type="InterPro" id="IPR029044">
    <property type="entry name" value="Nucleotide-diphossugar_trans"/>
</dbReference>
<sequence>MTTKRVQPLARDAMAYVLAGGRGSRLKELTDRRAKPAVYFGGKTRIIDFALSNALNSGIRRIGVATQYKAHSLIRHMQRGWDFFRPERNESFDILPASQRVSETQWYEGTADAVYQNIDIIQDHGVEYMVILAGDHVYKMDYELMLQQHVDSGADVTVGCLEVPRMEAVAFGVMHVNAKDEIIDFVEKPADPPSIPGDPDHALASMGIYVFHTKFLIEALKRDAADPNSSRDFGKDIIPYIVANGKAVAHRFANSCVRSDFEREPYWRDVGTIDAYWQANVDLTAVIPTLDIYDKSWPIWTYQEVTPPAKFVHDDEDRRGSAISSVVSGDCIISGSSLNRSLLFTGVRANSYSRLDGAVILPNVRIGRHAQLRNVVIDAGVTIPEGLVVGEDPEIDAKRFRRSEGGICLITQKMIDKLDI</sequence>
<dbReference type="PROSITE" id="PS00809">
    <property type="entry name" value="ADP_GLC_PYROPHOSPH_2"/>
    <property type="match status" value="1"/>
</dbReference>
<dbReference type="PANTHER" id="PTHR43523:SF2">
    <property type="entry name" value="GLUCOSE-1-PHOSPHATE ADENYLYLTRANSFERASE"/>
    <property type="match status" value="1"/>
</dbReference>
<dbReference type="EC" id="2.7.7.27" evidence="9"/>
<dbReference type="GO" id="GO:0008878">
    <property type="term" value="F:glucose-1-phosphate adenylyltransferase activity"/>
    <property type="evidence" value="ECO:0007669"/>
    <property type="project" value="UniProtKB-EC"/>
</dbReference>